<feature type="transmembrane region" description="Helical" evidence="1">
    <location>
        <begin position="12"/>
        <end position="32"/>
    </location>
</feature>
<dbReference type="Proteomes" id="UP000199103">
    <property type="component" value="Chromosome I"/>
</dbReference>
<feature type="transmembrane region" description="Helical" evidence="1">
    <location>
        <begin position="130"/>
        <end position="153"/>
    </location>
</feature>
<evidence type="ECO:0000313" key="3">
    <source>
        <dbReference type="EMBL" id="SDS93957.1"/>
    </source>
</evidence>
<protein>
    <submittedName>
        <fullName evidence="3">Putative tricarboxylic transport membrane protein</fullName>
    </submittedName>
</protein>
<evidence type="ECO:0000256" key="1">
    <source>
        <dbReference type="SAM" id="Phobius"/>
    </source>
</evidence>
<feature type="domain" description="DUF1468" evidence="2">
    <location>
        <begin position="12"/>
        <end position="154"/>
    </location>
</feature>
<dbReference type="RefSeq" id="WP_091526824.1">
    <property type="nucleotide sequence ID" value="NZ_LT629772.1"/>
</dbReference>
<dbReference type="Pfam" id="PF07331">
    <property type="entry name" value="TctB"/>
    <property type="match status" value="1"/>
</dbReference>
<dbReference type="STRING" id="630515.SAMN04489812_3559"/>
<dbReference type="OrthoDB" id="5119225at2"/>
<evidence type="ECO:0000313" key="4">
    <source>
        <dbReference type="Proteomes" id="UP000199103"/>
    </source>
</evidence>
<name>A0A1H1W9R5_9ACTN</name>
<sequence>MARSATAVGELIFAVAVAAAGGVVLVAAGSIASPLGASDPGPRAFPRVVGAFTLVIGILLVITVLRGHTGRAEESEDVDSAARTGWTTVGLLVAALVGHVFLIIPLGWPVAAAALFIATGWILGARRWRILPIGIALALIVQAVFGGLLGLSLPPGPLLSGLQTFGLEVFGG</sequence>
<gene>
    <name evidence="3" type="ORF">SAMN04489812_3559</name>
</gene>
<reference evidence="3 4" key="1">
    <citation type="submission" date="2016-10" db="EMBL/GenBank/DDBJ databases">
        <authorList>
            <person name="de Groot N.N."/>
        </authorList>
    </citation>
    <scope>NUCLEOTIDE SEQUENCE [LARGE SCALE GENOMIC DNA]</scope>
    <source>
        <strain evidence="3 4">DSM 21800</strain>
    </source>
</reference>
<organism evidence="3 4">
    <name type="scientific">Microlunatus soli</name>
    <dbReference type="NCBI Taxonomy" id="630515"/>
    <lineage>
        <taxon>Bacteria</taxon>
        <taxon>Bacillati</taxon>
        <taxon>Actinomycetota</taxon>
        <taxon>Actinomycetes</taxon>
        <taxon>Propionibacteriales</taxon>
        <taxon>Propionibacteriaceae</taxon>
        <taxon>Microlunatus</taxon>
    </lineage>
</organism>
<evidence type="ECO:0000259" key="2">
    <source>
        <dbReference type="Pfam" id="PF07331"/>
    </source>
</evidence>
<keyword evidence="1" id="KW-1133">Transmembrane helix</keyword>
<keyword evidence="1" id="KW-0812">Transmembrane</keyword>
<feature type="transmembrane region" description="Helical" evidence="1">
    <location>
        <begin position="44"/>
        <end position="65"/>
    </location>
</feature>
<proteinExistence type="predicted"/>
<accession>A0A1H1W9R5</accession>
<feature type="transmembrane region" description="Helical" evidence="1">
    <location>
        <begin position="85"/>
        <end position="118"/>
    </location>
</feature>
<dbReference type="AlphaFoldDB" id="A0A1H1W9R5"/>
<dbReference type="InterPro" id="IPR009936">
    <property type="entry name" value="DUF1468"/>
</dbReference>
<keyword evidence="1" id="KW-0472">Membrane</keyword>
<keyword evidence="4" id="KW-1185">Reference proteome</keyword>
<dbReference type="EMBL" id="LT629772">
    <property type="protein sequence ID" value="SDS93957.1"/>
    <property type="molecule type" value="Genomic_DNA"/>
</dbReference>